<dbReference type="STRING" id="981384.GCA_000192475_01326"/>
<accession>A0A497ZQT8</accession>
<comment type="caution">
    <text evidence="2">The sequence shown here is derived from an EMBL/GenBank/DDBJ whole genome shotgun (WGS) entry which is preliminary data.</text>
</comment>
<dbReference type="InterPro" id="IPR001173">
    <property type="entry name" value="Glyco_trans_2-like"/>
</dbReference>
<keyword evidence="3" id="KW-1185">Reference proteome</keyword>
<dbReference type="RefSeq" id="WP_010442188.1">
    <property type="nucleotide sequence ID" value="NZ_AEYW01000014.1"/>
</dbReference>
<sequence>MSPSTDTEYQDAAPSLAAVDDASWQVPDFDSLELGPKLHDAVLVIPVLNEGKRIQGQLRNLAALNHPIDIIIADGGSTDGSLEEDFLRDVGVRARLTKTGPGKLSAQLRMAYAWALKQGYQGIVTVDGNGKDGMDAVPLFLQKLSEGYDYVQGSRYHPDGTHKNTPLERTVANRMIHAPMLSLASGSKLTDTTNGYRAYSASYLLNLAVQPFRDVFNAYELLFYLSVRAGQLGLRVTEVPVSRSYPKSGKTPTKIAGFSGKLKILQQTLAAALGRYSP</sequence>
<dbReference type="SUPFAM" id="SSF53448">
    <property type="entry name" value="Nucleotide-diphospho-sugar transferases"/>
    <property type="match status" value="1"/>
</dbReference>
<dbReference type="Proteomes" id="UP000271700">
    <property type="component" value="Unassembled WGS sequence"/>
</dbReference>
<dbReference type="AlphaFoldDB" id="A0A497ZQT8"/>
<dbReference type="Gene3D" id="3.90.550.10">
    <property type="entry name" value="Spore Coat Polysaccharide Biosynthesis Protein SpsA, Chain A"/>
    <property type="match status" value="1"/>
</dbReference>
<dbReference type="EMBL" id="RCCT01000003">
    <property type="protein sequence ID" value="RLK07366.1"/>
    <property type="molecule type" value="Genomic_DNA"/>
</dbReference>
<dbReference type="InterPro" id="IPR029044">
    <property type="entry name" value="Nucleotide-diphossugar_trans"/>
</dbReference>
<evidence type="ECO:0000313" key="2">
    <source>
        <dbReference type="EMBL" id="RLK07366.1"/>
    </source>
</evidence>
<protein>
    <submittedName>
        <fullName evidence="2">Dolichol-phosphate mannosyltransferase</fullName>
    </submittedName>
</protein>
<dbReference type="Pfam" id="PF00535">
    <property type="entry name" value="Glycos_transf_2"/>
    <property type="match status" value="1"/>
</dbReference>
<proteinExistence type="predicted"/>
<reference evidence="2 3" key="1">
    <citation type="submission" date="2018-10" db="EMBL/GenBank/DDBJ databases">
        <title>Genomic Encyclopedia of Archaeal and Bacterial Type Strains, Phase II (KMG-II): from individual species to whole genera.</title>
        <authorList>
            <person name="Goeker M."/>
        </authorList>
    </citation>
    <scope>NUCLEOTIDE SEQUENCE [LARGE SCALE GENOMIC DNA]</scope>
    <source>
        <strain evidence="2 3">DSM 29317</strain>
    </source>
</reference>
<gene>
    <name evidence="2" type="ORF">CLV75_2487</name>
</gene>
<evidence type="ECO:0000259" key="1">
    <source>
        <dbReference type="Pfam" id="PF00535"/>
    </source>
</evidence>
<keyword evidence="2" id="KW-0328">Glycosyltransferase</keyword>
<dbReference type="OrthoDB" id="5291101at2"/>
<dbReference type="PANTHER" id="PTHR48090">
    <property type="entry name" value="UNDECAPRENYL-PHOSPHATE 4-DEOXY-4-FORMAMIDO-L-ARABINOSE TRANSFERASE-RELATED"/>
    <property type="match status" value="1"/>
</dbReference>
<name>A0A497ZQT8_9RHOB</name>
<organism evidence="2 3">
    <name type="scientific">Ruegeria conchae</name>
    <dbReference type="NCBI Taxonomy" id="981384"/>
    <lineage>
        <taxon>Bacteria</taxon>
        <taxon>Pseudomonadati</taxon>
        <taxon>Pseudomonadota</taxon>
        <taxon>Alphaproteobacteria</taxon>
        <taxon>Rhodobacterales</taxon>
        <taxon>Roseobacteraceae</taxon>
        <taxon>Ruegeria</taxon>
    </lineage>
</organism>
<keyword evidence="2" id="KW-0808">Transferase</keyword>
<dbReference type="InterPro" id="IPR050256">
    <property type="entry name" value="Glycosyltransferase_2"/>
</dbReference>
<feature type="domain" description="Glycosyltransferase 2-like" evidence="1">
    <location>
        <begin position="43"/>
        <end position="204"/>
    </location>
</feature>
<dbReference type="GO" id="GO:0016757">
    <property type="term" value="F:glycosyltransferase activity"/>
    <property type="evidence" value="ECO:0007669"/>
    <property type="project" value="UniProtKB-KW"/>
</dbReference>
<dbReference type="CDD" id="cd04179">
    <property type="entry name" value="DPM_DPG-synthase_like"/>
    <property type="match status" value="1"/>
</dbReference>
<evidence type="ECO:0000313" key="3">
    <source>
        <dbReference type="Proteomes" id="UP000271700"/>
    </source>
</evidence>